<sequence>MTSNLEKSKSSCLYCGNNPIPHTVHKFYESLDIAFGPIRRGLSQSPLGAAGDKLGNLVGIGLYRILKAMGLITINTSIDEIKYDRARVIWAEAMRRQIPIEEIKPFNRSIDLYKSRINNRDFWFMNLPRREHVATSNLTWVDDKWLLKKKLREHSLPTAKGGAFFRYAAAKQMFHQLNKPVIVKPRAGSRGRHTTTFIYTEDDFWQAFKIAKQLCHWVIVEEHLFGDVQRGTIIGGKLIGVLGGSSPKVTGDDQNSILELIRQTDAGRPMGVKEIQVNPYFMQRQGLTMETVLPAGKTVYLSEKIGVNYGGTSFDATPYTHPETKAMLEKAGQVLNVSILGFDFIVPDIRKSYKEQKAGIIECNGAPFINLHHDPLIGESINAAKAVWDLVLENK</sequence>
<dbReference type="GO" id="GO:0046872">
    <property type="term" value="F:metal ion binding"/>
    <property type="evidence" value="ECO:0007669"/>
    <property type="project" value="InterPro"/>
</dbReference>
<evidence type="ECO:0000313" key="4">
    <source>
        <dbReference type="Proteomes" id="UP000177682"/>
    </source>
</evidence>
<dbReference type="AlphaFoldDB" id="A0A1F5PJS6"/>
<dbReference type="GO" id="GO:0005524">
    <property type="term" value="F:ATP binding"/>
    <property type="evidence" value="ECO:0007669"/>
    <property type="project" value="UniProtKB-UniRule"/>
</dbReference>
<dbReference type="PROSITE" id="PS50975">
    <property type="entry name" value="ATP_GRASP"/>
    <property type="match status" value="1"/>
</dbReference>
<proteinExistence type="predicted"/>
<keyword evidence="1" id="KW-0067">ATP-binding</keyword>
<dbReference type="EMBL" id="MFEY01000007">
    <property type="protein sequence ID" value="OGE90193.1"/>
    <property type="molecule type" value="Genomic_DNA"/>
</dbReference>
<evidence type="ECO:0000256" key="1">
    <source>
        <dbReference type="PROSITE-ProRule" id="PRU00409"/>
    </source>
</evidence>
<dbReference type="Gene3D" id="3.30.1490.20">
    <property type="entry name" value="ATP-grasp fold, A domain"/>
    <property type="match status" value="1"/>
</dbReference>
<evidence type="ECO:0000259" key="2">
    <source>
        <dbReference type="PROSITE" id="PS50975"/>
    </source>
</evidence>
<dbReference type="InterPro" id="IPR013815">
    <property type="entry name" value="ATP_grasp_subdomain_1"/>
</dbReference>
<dbReference type="InterPro" id="IPR011761">
    <property type="entry name" value="ATP-grasp"/>
</dbReference>
<feature type="domain" description="ATP-grasp" evidence="2">
    <location>
        <begin position="148"/>
        <end position="392"/>
    </location>
</feature>
<comment type="caution">
    <text evidence="3">The sequence shown here is derived from an EMBL/GenBank/DDBJ whole genome shotgun (WGS) entry which is preliminary data.</text>
</comment>
<dbReference type="Gene3D" id="3.30.470.20">
    <property type="entry name" value="ATP-grasp fold, B domain"/>
    <property type="match status" value="1"/>
</dbReference>
<dbReference type="Proteomes" id="UP000177682">
    <property type="component" value="Unassembled WGS sequence"/>
</dbReference>
<keyword evidence="1" id="KW-0547">Nucleotide-binding</keyword>
<evidence type="ECO:0000313" key="3">
    <source>
        <dbReference type="EMBL" id="OGE90193.1"/>
    </source>
</evidence>
<reference evidence="3 4" key="1">
    <citation type="journal article" date="2016" name="Nat. Commun.">
        <title>Thousands of microbial genomes shed light on interconnected biogeochemical processes in an aquifer system.</title>
        <authorList>
            <person name="Anantharaman K."/>
            <person name="Brown C.T."/>
            <person name="Hug L.A."/>
            <person name="Sharon I."/>
            <person name="Castelle C.J."/>
            <person name="Probst A.J."/>
            <person name="Thomas B.C."/>
            <person name="Singh A."/>
            <person name="Wilkins M.J."/>
            <person name="Karaoz U."/>
            <person name="Brodie E.L."/>
            <person name="Williams K.H."/>
            <person name="Hubbard S.S."/>
            <person name="Banfield J.F."/>
        </authorList>
    </citation>
    <scope>NUCLEOTIDE SEQUENCE [LARGE SCALE GENOMIC DNA]</scope>
</reference>
<gene>
    <name evidence="3" type="ORF">A3E29_03775</name>
</gene>
<name>A0A1F5PJS6_9BACT</name>
<dbReference type="SUPFAM" id="SSF56059">
    <property type="entry name" value="Glutathione synthetase ATP-binding domain-like"/>
    <property type="match status" value="1"/>
</dbReference>
<organism evidence="3 4">
    <name type="scientific">Candidatus Doudnabacteria bacterium RIFCSPHIGHO2_12_FULL_48_16</name>
    <dbReference type="NCBI Taxonomy" id="1817838"/>
    <lineage>
        <taxon>Bacteria</taxon>
        <taxon>Candidatus Doudnaibacteriota</taxon>
    </lineage>
</organism>
<accession>A0A1F5PJS6</accession>
<protein>
    <recommendedName>
        <fullName evidence="2">ATP-grasp domain-containing protein</fullName>
    </recommendedName>
</protein>